<dbReference type="PROSITE" id="PS00622">
    <property type="entry name" value="HTH_LUXR_1"/>
    <property type="match status" value="1"/>
</dbReference>
<dbReference type="InterPro" id="IPR058245">
    <property type="entry name" value="NreC/VraR/RcsB-like_REC"/>
</dbReference>
<feature type="modified residue" description="4-aspartylphosphate" evidence="3">
    <location>
        <position position="53"/>
    </location>
</feature>
<evidence type="ECO:0000256" key="1">
    <source>
        <dbReference type="ARBA" id="ARBA00022553"/>
    </source>
</evidence>
<keyword evidence="2 6" id="KW-0238">DNA-binding</keyword>
<dbReference type="PANTHER" id="PTHR43214">
    <property type="entry name" value="TWO-COMPONENT RESPONSE REGULATOR"/>
    <property type="match status" value="1"/>
</dbReference>
<dbReference type="GO" id="GO:0000160">
    <property type="term" value="P:phosphorelay signal transduction system"/>
    <property type="evidence" value="ECO:0007669"/>
    <property type="project" value="InterPro"/>
</dbReference>
<dbReference type="OrthoDB" id="9808843at2"/>
<gene>
    <name evidence="6" type="ORF">EBM89_03645</name>
</gene>
<evidence type="ECO:0000256" key="2">
    <source>
        <dbReference type="ARBA" id="ARBA00023125"/>
    </source>
</evidence>
<evidence type="ECO:0000313" key="7">
    <source>
        <dbReference type="Proteomes" id="UP000269289"/>
    </source>
</evidence>
<comment type="caution">
    <text evidence="6">The sequence shown here is derived from an EMBL/GenBank/DDBJ whole genome shotgun (WGS) entry which is preliminary data.</text>
</comment>
<reference evidence="6 7" key="1">
    <citation type="submission" date="2018-10" db="EMBL/GenBank/DDBJ databases">
        <title>Isolation, diversity and antifungal activity of actinobacteria from wheat.</title>
        <authorList>
            <person name="Han C."/>
        </authorList>
    </citation>
    <scope>NUCLEOTIDE SEQUENCE [LARGE SCALE GENOMIC DNA]</scope>
    <source>
        <strain evidence="6 7">NEAU-YY56</strain>
    </source>
</reference>
<dbReference type="SMART" id="SM00448">
    <property type="entry name" value="REC"/>
    <property type="match status" value="1"/>
</dbReference>
<dbReference type="InterPro" id="IPR000792">
    <property type="entry name" value="Tscrpt_reg_LuxR_C"/>
</dbReference>
<protein>
    <submittedName>
        <fullName evidence="6">DNA-binding response regulator</fullName>
    </submittedName>
</protein>
<dbReference type="InterPro" id="IPR001789">
    <property type="entry name" value="Sig_transdc_resp-reg_receiver"/>
</dbReference>
<evidence type="ECO:0000256" key="3">
    <source>
        <dbReference type="PROSITE-ProRule" id="PRU00169"/>
    </source>
</evidence>
<dbReference type="GO" id="GO:0006355">
    <property type="term" value="P:regulation of DNA-templated transcription"/>
    <property type="evidence" value="ECO:0007669"/>
    <property type="project" value="InterPro"/>
</dbReference>
<evidence type="ECO:0000313" key="6">
    <source>
        <dbReference type="EMBL" id="RMI13634.1"/>
    </source>
</evidence>
<dbReference type="Gene3D" id="3.40.50.2300">
    <property type="match status" value="1"/>
</dbReference>
<dbReference type="Proteomes" id="UP000269289">
    <property type="component" value="Unassembled WGS sequence"/>
</dbReference>
<dbReference type="SUPFAM" id="SSF46894">
    <property type="entry name" value="C-terminal effector domain of the bipartite response regulators"/>
    <property type="match status" value="1"/>
</dbReference>
<organism evidence="6 7">
    <name type="scientific">Cellulomonas triticagri</name>
    <dbReference type="NCBI Taxonomy" id="2483352"/>
    <lineage>
        <taxon>Bacteria</taxon>
        <taxon>Bacillati</taxon>
        <taxon>Actinomycetota</taxon>
        <taxon>Actinomycetes</taxon>
        <taxon>Micrococcales</taxon>
        <taxon>Cellulomonadaceae</taxon>
        <taxon>Cellulomonas</taxon>
    </lineage>
</organism>
<dbReference type="SMART" id="SM00421">
    <property type="entry name" value="HTH_LUXR"/>
    <property type="match status" value="1"/>
</dbReference>
<name>A0A3M2JKI9_9CELL</name>
<dbReference type="AlphaFoldDB" id="A0A3M2JKI9"/>
<feature type="domain" description="HTH luxR-type" evidence="4">
    <location>
        <begin position="146"/>
        <end position="211"/>
    </location>
</feature>
<dbReference type="EMBL" id="RFFI01000012">
    <property type="protein sequence ID" value="RMI13634.1"/>
    <property type="molecule type" value="Genomic_DNA"/>
</dbReference>
<dbReference type="InterPro" id="IPR039420">
    <property type="entry name" value="WalR-like"/>
</dbReference>
<sequence length="213" mass="23058">MRVLLVDDQPLVRRGLRTLLDLEDDLRVVAEAADGVQALALDGLAEVDVALVDAQMPRMDGVELIGHLTARFPALVCVVLTTFEDEVVLDGALRAGARGHLLKDVEPDELARAVRQAHAGRVVLGSMAAQLLVQRYLAPQEVVEPGSLDLASLSDRERVVARQVARGATNREIARSLFITEGTVKNHVSAVLRKLDVRDRTALALRLTGTDVP</sequence>
<dbReference type="PROSITE" id="PS50043">
    <property type="entry name" value="HTH_LUXR_2"/>
    <property type="match status" value="1"/>
</dbReference>
<evidence type="ECO:0000259" key="5">
    <source>
        <dbReference type="PROSITE" id="PS50110"/>
    </source>
</evidence>
<dbReference type="GO" id="GO:0003677">
    <property type="term" value="F:DNA binding"/>
    <property type="evidence" value="ECO:0007669"/>
    <property type="project" value="UniProtKB-KW"/>
</dbReference>
<dbReference type="PRINTS" id="PR00038">
    <property type="entry name" value="HTHLUXR"/>
</dbReference>
<dbReference type="InterPro" id="IPR011006">
    <property type="entry name" value="CheY-like_superfamily"/>
</dbReference>
<dbReference type="SUPFAM" id="SSF52172">
    <property type="entry name" value="CheY-like"/>
    <property type="match status" value="1"/>
</dbReference>
<dbReference type="Pfam" id="PF00196">
    <property type="entry name" value="GerE"/>
    <property type="match status" value="1"/>
</dbReference>
<accession>A0A3M2JKI9</accession>
<dbReference type="Pfam" id="PF00072">
    <property type="entry name" value="Response_reg"/>
    <property type="match status" value="1"/>
</dbReference>
<dbReference type="InterPro" id="IPR016032">
    <property type="entry name" value="Sig_transdc_resp-reg_C-effctor"/>
</dbReference>
<proteinExistence type="predicted"/>
<keyword evidence="7" id="KW-1185">Reference proteome</keyword>
<feature type="domain" description="Response regulatory" evidence="5">
    <location>
        <begin position="2"/>
        <end position="118"/>
    </location>
</feature>
<dbReference type="CDD" id="cd17535">
    <property type="entry name" value="REC_NarL-like"/>
    <property type="match status" value="1"/>
</dbReference>
<dbReference type="PANTHER" id="PTHR43214:SF43">
    <property type="entry name" value="TWO-COMPONENT RESPONSE REGULATOR"/>
    <property type="match status" value="1"/>
</dbReference>
<evidence type="ECO:0000259" key="4">
    <source>
        <dbReference type="PROSITE" id="PS50043"/>
    </source>
</evidence>
<dbReference type="PROSITE" id="PS50110">
    <property type="entry name" value="RESPONSE_REGULATORY"/>
    <property type="match status" value="1"/>
</dbReference>
<keyword evidence="1 3" id="KW-0597">Phosphoprotein</keyword>
<dbReference type="CDD" id="cd06170">
    <property type="entry name" value="LuxR_C_like"/>
    <property type="match status" value="1"/>
</dbReference>